<reference evidence="4" key="1">
    <citation type="submission" date="2016-10" db="EMBL/GenBank/DDBJ databases">
        <authorList>
            <person name="Varghese N."/>
            <person name="Submissions S."/>
        </authorList>
    </citation>
    <scope>NUCLEOTIDE SEQUENCE [LARGE SCALE GENOMIC DNA]</scope>
    <source>
        <strain evidence="4">DSM 18887</strain>
    </source>
</reference>
<gene>
    <name evidence="3" type="ORF">SAMN03080615_01811</name>
</gene>
<dbReference type="InterPro" id="IPR018389">
    <property type="entry name" value="DctP_fam"/>
</dbReference>
<dbReference type="PANTHER" id="PTHR33376">
    <property type="match status" value="1"/>
</dbReference>
<dbReference type="InterPro" id="IPR006311">
    <property type="entry name" value="TAT_signal"/>
</dbReference>
<dbReference type="NCBIfam" id="NF037995">
    <property type="entry name" value="TRAP_S1"/>
    <property type="match status" value="1"/>
</dbReference>
<evidence type="ECO:0000313" key="3">
    <source>
        <dbReference type="EMBL" id="SEQ52003.1"/>
    </source>
</evidence>
<organism evidence="3 4">
    <name type="scientific">Amphritea atlantica</name>
    <dbReference type="NCBI Taxonomy" id="355243"/>
    <lineage>
        <taxon>Bacteria</taxon>
        <taxon>Pseudomonadati</taxon>
        <taxon>Pseudomonadota</taxon>
        <taxon>Gammaproteobacteria</taxon>
        <taxon>Oceanospirillales</taxon>
        <taxon>Oceanospirillaceae</taxon>
        <taxon>Amphritea</taxon>
    </lineage>
</organism>
<keyword evidence="4" id="KW-1185">Reference proteome</keyword>
<sequence length="338" mass="36661">MKRRDLLKAAATGIAAAPLALSSTTANAGDNVRLRMQTLYGTETDDLYKMFANDVKAVSNKSVRIQRFRGSELVPNDQMLDAVSKGTLDMCQGYAGYWAGQLDIGKIESGIPGAWTSYDEAIYLHQKQGLTALLEEAYAEKGVKYLGAIFGGPYDLLTTKPVKSLEDLKTMKIRATATVAGILEKFDIPTVYLPSQELYVALSTGAIDGVIYGGSLEYKALKLHESAKYYTYLNMINPGYADGMLINMKKWESLSEDQQKSLELATAKHAVNMHAWNVNGCLDVNGEGIFEFASLPEADSKALTAAAMDVWKEEAAKSPRNAKAIAAITATAKATGRV</sequence>
<dbReference type="PROSITE" id="PS51318">
    <property type="entry name" value="TAT"/>
    <property type="match status" value="1"/>
</dbReference>
<proteinExistence type="predicted"/>
<dbReference type="InterPro" id="IPR038404">
    <property type="entry name" value="TRAP_DctP_sf"/>
</dbReference>
<feature type="chain" id="PRO_5011686291" evidence="2">
    <location>
        <begin position="29"/>
        <end position="338"/>
    </location>
</feature>
<name>A0A1H9GPN3_9GAMM</name>
<dbReference type="AlphaFoldDB" id="A0A1H9GPN3"/>
<dbReference type="Proteomes" id="UP000198749">
    <property type="component" value="Unassembled WGS sequence"/>
</dbReference>
<dbReference type="EMBL" id="FOGB01000004">
    <property type="protein sequence ID" value="SEQ52003.1"/>
    <property type="molecule type" value="Genomic_DNA"/>
</dbReference>
<dbReference type="SUPFAM" id="SSF53850">
    <property type="entry name" value="Periplasmic binding protein-like II"/>
    <property type="match status" value="1"/>
</dbReference>
<dbReference type="PANTHER" id="PTHR33376:SF5">
    <property type="entry name" value="EXTRACYTOPLASMIC SOLUTE RECEPTOR PROTEIN"/>
    <property type="match status" value="1"/>
</dbReference>
<dbReference type="STRING" id="355243.SAMN03080615_01811"/>
<evidence type="ECO:0000256" key="2">
    <source>
        <dbReference type="SAM" id="SignalP"/>
    </source>
</evidence>
<protein>
    <submittedName>
        <fullName evidence="3">TRAP-type mannitol/chloroaromatic compound transport system, substrate-binding protein</fullName>
    </submittedName>
</protein>
<accession>A0A1H9GPN3</accession>
<dbReference type="Gene3D" id="3.40.190.170">
    <property type="entry name" value="Bacterial extracellular solute-binding protein, family 7"/>
    <property type="match status" value="1"/>
</dbReference>
<keyword evidence="1 2" id="KW-0732">Signal</keyword>
<dbReference type="OrthoDB" id="6073716at2"/>
<feature type="signal peptide" evidence="2">
    <location>
        <begin position="1"/>
        <end position="28"/>
    </location>
</feature>
<dbReference type="RefSeq" id="WP_091356852.1">
    <property type="nucleotide sequence ID" value="NZ_AP025284.1"/>
</dbReference>
<dbReference type="Pfam" id="PF03480">
    <property type="entry name" value="DctP"/>
    <property type="match status" value="1"/>
</dbReference>
<evidence type="ECO:0000256" key="1">
    <source>
        <dbReference type="ARBA" id="ARBA00022729"/>
    </source>
</evidence>
<dbReference type="GO" id="GO:0055085">
    <property type="term" value="P:transmembrane transport"/>
    <property type="evidence" value="ECO:0007669"/>
    <property type="project" value="InterPro"/>
</dbReference>
<evidence type="ECO:0000313" key="4">
    <source>
        <dbReference type="Proteomes" id="UP000198749"/>
    </source>
</evidence>